<keyword evidence="7" id="KW-0812">Transmembrane</keyword>
<dbReference type="InterPro" id="IPR043149">
    <property type="entry name" value="TagF_N"/>
</dbReference>
<dbReference type="EMBL" id="BAABDM010000011">
    <property type="protein sequence ID" value="GAA4105175.1"/>
    <property type="molecule type" value="Genomic_DNA"/>
</dbReference>
<dbReference type="Proteomes" id="UP001500392">
    <property type="component" value="Unassembled WGS sequence"/>
</dbReference>
<dbReference type="InterPro" id="IPR051612">
    <property type="entry name" value="Teichoic_Acid_Biosynth"/>
</dbReference>
<dbReference type="InterPro" id="IPR007554">
    <property type="entry name" value="Glycerophosphate_synth"/>
</dbReference>
<keyword evidence="4" id="KW-0808">Transferase</keyword>
<evidence type="ECO:0000256" key="5">
    <source>
        <dbReference type="ARBA" id="ARBA00022944"/>
    </source>
</evidence>
<dbReference type="PANTHER" id="PTHR37316">
    <property type="entry name" value="TEICHOIC ACID GLYCEROL-PHOSPHATE PRIMASE"/>
    <property type="match status" value="1"/>
</dbReference>
<protein>
    <submittedName>
        <fullName evidence="8">Uncharacterized protein</fullName>
    </submittedName>
</protein>
<dbReference type="RefSeq" id="WP_344938466.1">
    <property type="nucleotide sequence ID" value="NZ_BAABDM010000011.1"/>
</dbReference>
<sequence>MKLEKHKPLHWLWLGIFSLNTLLSLILRLFVKPPSDVVFYGHKLNGNLKAIYKESDYHEELNPYYLSMDYHYCKDLKRDGVNVVWGGSWYAILLLARTKIIVSDHGLHCLILLLKFTTIKFIDVWHGIPFKGFDKNDFKVQRQYDEVWVTSPYIADLYQNKFGFQRDKIKIVGYARTDRLVNSCDDDIIELREQLLLPRDKTPVVLFAPTWAQDVSGRSIYPFGSNEEEFYKFLNVIAEEYKCIFLMRRHINSKSGVRKKYSCVKEVPFDQYTDTEMLLLISDVLIYDWSSIAFDFLLLNRPAIYLDVPPPFKKGFSLDENYRFGTEAEDMVQLKDCLKQAIYVPRSLIKEEMDSRSKILNDAYAEYADGNSSKRCCESLVKGLGV</sequence>
<dbReference type="InterPro" id="IPR043148">
    <property type="entry name" value="TagF_C"/>
</dbReference>
<organism evidence="8 9">
    <name type="scientific">Zhongshania borealis</name>
    <dbReference type="NCBI Taxonomy" id="889488"/>
    <lineage>
        <taxon>Bacteria</taxon>
        <taxon>Pseudomonadati</taxon>
        <taxon>Pseudomonadota</taxon>
        <taxon>Gammaproteobacteria</taxon>
        <taxon>Cellvibrionales</taxon>
        <taxon>Spongiibacteraceae</taxon>
        <taxon>Zhongshania</taxon>
    </lineage>
</organism>
<keyword evidence="7" id="KW-1133">Transmembrane helix</keyword>
<evidence type="ECO:0000313" key="8">
    <source>
        <dbReference type="EMBL" id="GAA4105175.1"/>
    </source>
</evidence>
<evidence type="ECO:0000256" key="1">
    <source>
        <dbReference type="ARBA" id="ARBA00004202"/>
    </source>
</evidence>
<keyword evidence="9" id="KW-1185">Reference proteome</keyword>
<evidence type="ECO:0000256" key="6">
    <source>
        <dbReference type="ARBA" id="ARBA00023136"/>
    </source>
</evidence>
<keyword evidence="5" id="KW-0777">Teichoic acid biosynthesis</keyword>
<comment type="caution">
    <text evidence="8">The sequence shown here is derived from an EMBL/GenBank/DDBJ whole genome shotgun (WGS) entry which is preliminary data.</text>
</comment>
<reference evidence="9" key="1">
    <citation type="journal article" date="2019" name="Int. J. Syst. Evol. Microbiol.">
        <title>The Global Catalogue of Microorganisms (GCM) 10K type strain sequencing project: providing services to taxonomists for standard genome sequencing and annotation.</title>
        <authorList>
            <consortium name="The Broad Institute Genomics Platform"/>
            <consortium name="The Broad Institute Genome Sequencing Center for Infectious Disease"/>
            <person name="Wu L."/>
            <person name="Ma J."/>
        </authorList>
    </citation>
    <scope>NUCLEOTIDE SEQUENCE [LARGE SCALE GENOMIC DNA]</scope>
    <source>
        <strain evidence="9">JCM 17304</strain>
    </source>
</reference>
<comment type="similarity">
    <text evidence="2">Belongs to the CDP-glycerol glycerophosphotransferase family.</text>
</comment>
<evidence type="ECO:0000256" key="3">
    <source>
        <dbReference type="ARBA" id="ARBA00022475"/>
    </source>
</evidence>
<dbReference type="Pfam" id="PF04464">
    <property type="entry name" value="Glyphos_transf"/>
    <property type="match status" value="1"/>
</dbReference>
<keyword evidence="6 7" id="KW-0472">Membrane</keyword>
<accession>A0ABP7X5B2</accession>
<evidence type="ECO:0000313" key="9">
    <source>
        <dbReference type="Proteomes" id="UP001500392"/>
    </source>
</evidence>
<evidence type="ECO:0000256" key="7">
    <source>
        <dbReference type="SAM" id="Phobius"/>
    </source>
</evidence>
<comment type="subcellular location">
    <subcellularLocation>
        <location evidence="1">Cell membrane</location>
        <topology evidence="1">Peripheral membrane protein</topology>
    </subcellularLocation>
</comment>
<feature type="transmembrane region" description="Helical" evidence="7">
    <location>
        <begin position="12"/>
        <end position="31"/>
    </location>
</feature>
<dbReference type="Gene3D" id="3.40.50.12580">
    <property type="match status" value="1"/>
</dbReference>
<name>A0ABP7X5B2_9GAMM</name>
<dbReference type="Gene3D" id="3.40.50.11820">
    <property type="match status" value="1"/>
</dbReference>
<dbReference type="SUPFAM" id="SSF53756">
    <property type="entry name" value="UDP-Glycosyltransferase/glycogen phosphorylase"/>
    <property type="match status" value="1"/>
</dbReference>
<keyword evidence="3" id="KW-1003">Cell membrane</keyword>
<evidence type="ECO:0000256" key="2">
    <source>
        <dbReference type="ARBA" id="ARBA00010488"/>
    </source>
</evidence>
<dbReference type="PANTHER" id="PTHR37316:SF3">
    <property type="entry name" value="TEICHOIC ACID GLYCEROL-PHOSPHATE TRANSFERASE"/>
    <property type="match status" value="1"/>
</dbReference>
<evidence type="ECO:0000256" key="4">
    <source>
        <dbReference type="ARBA" id="ARBA00022679"/>
    </source>
</evidence>
<proteinExistence type="inferred from homology"/>
<gene>
    <name evidence="8" type="ORF">GCM10022414_34490</name>
</gene>